<accession>A0A4Y2AU55</accession>
<sequence>MLKRVLGASKNLDYSPETPEACLKVVSKGECTLKDAEVVFGIPKRVICYERKQLPVRKPGRSMVFSNEEEKSVSSCIVQLNDFVFSIEFGE</sequence>
<comment type="caution">
    <text evidence="1">The sequence shown here is derived from an EMBL/GenBank/DDBJ whole genome shotgun (WGS) entry which is preliminary data.</text>
</comment>
<dbReference type="EMBL" id="BGPR01000029">
    <property type="protein sequence ID" value="GBL82656.1"/>
    <property type="molecule type" value="Genomic_DNA"/>
</dbReference>
<evidence type="ECO:0000313" key="1">
    <source>
        <dbReference type="EMBL" id="GBL82656.1"/>
    </source>
</evidence>
<evidence type="ECO:0008006" key="3">
    <source>
        <dbReference type="Google" id="ProtNLM"/>
    </source>
</evidence>
<dbReference type="Proteomes" id="UP000499080">
    <property type="component" value="Unassembled WGS sequence"/>
</dbReference>
<keyword evidence="2" id="KW-1185">Reference proteome</keyword>
<dbReference type="OrthoDB" id="6753350at2759"/>
<protein>
    <recommendedName>
        <fullName evidence="3">HTH psq-type domain-containing protein</fullName>
    </recommendedName>
</protein>
<gene>
    <name evidence="1" type="ORF">AVEN_263729_1</name>
</gene>
<organism evidence="1 2">
    <name type="scientific">Araneus ventricosus</name>
    <name type="common">Orbweaver spider</name>
    <name type="synonym">Epeira ventricosa</name>
    <dbReference type="NCBI Taxonomy" id="182803"/>
    <lineage>
        <taxon>Eukaryota</taxon>
        <taxon>Metazoa</taxon>
        <taxon>Ecdysozoa</taxon>
        <taxon>Arthropoda</taxon>
        <taxon>Chelicerata</taxon>
        <taxon>Arachnida</taxon>
        <taxon>Araneae</taxon>
        <taxon>Araneomorphae</taxon>
        <taxon>Entelegynae</taxon>
        <taxon>Araneoidea</taxon>
        <taxon>Araneidae</taxon>
        <taxon>Araneus</taxon>
    </lineage>
</organism>
<dbReference type="AlphaFoldDB" id="A0A4Y2AU55"/>
<reference evidence="1 2" key="1">
    <citation type="journal article" date="2019" name="Sci. Rep.">
        <title>Orb-weaving spider Araneus ventricosus genome elucidates the spidroin gene catalogue.</title>
        <authorList>
            <person name="Kono N."/>
            <person name="Nakamura H."/>
            <person name="Ohtoshi R."/>
            <person name="Moran D.A.P."/>
            <person name="Shinohara A."/>
            <person name="Yoshida Y."/>
            <person name="Fujiwara M."/>
            <person name="Mori M."/>
            <person name="Tomita M."/>
            <person name="Arakawa K."/>
        </authorList>
    </citation>
    <scope>NUCLEOTIDE SEQUENCE [LARGE SCALE GENOMIC DNA]</scope>
</reference>
<name>A0A4Y2AU55_ARAVE</name>
<proteinExistence type="predicted"/>
<evidence type="ECO:0000313" key="2">
    <source>
        <dbReference type="Proteomes" id="UP000499080"/>
    </source>
</evidence>